<dbReference type="Pfam" id="PF01841">
    <property type="entry name" value="Transglut_core"/>
    <property type="match status" value="1"/>
</dbReference>
<dbReference type="PANTHER" id="PTHR38339:SF1">
    <property type="entry name" value="TRANSGLUTAMINASE-LIKE DOMAIN-CONTAINING PROTEIN"/>
    <property type="match status" value="1"/>
</dbReference>
<dbReference type="InterPro" id="IPR006311">
    <property type="entry name" value="TAT_signal"/>
</dbReference>
<evidence type="ECO:0000313" key="2">
    <source>
        <dbReference type="EMBL" id="AKJ28376.1"/>
    </source>
</evidence>
<gene>
    <name evidence="2" type="ORF">AAW51_1685</name>
</gene>
<dbReference type="OrthoDB" id="9804872at2"/>
<feature type="domain" description="Transglutaminase-like" evidence="1">
    <location>
        <begin position="202"/>
        <end position="277"/>
    </location>
</feature>
<dbReference type="Proteomes" id="UP000035352">
    <property type="component" value="Chromosome"/>
</dbReference>
<organism evidence="2 3">
    <name type="scientific">Caldimonas brevitalea</name>
    <dbReference type="NCBI Taxonomy" id="413882"/>
    <lineage>
        <taxon>Bacteria</taxon>
        <taxon>Pseudomonadati</taxon>
        <taxon>Pseudomonadota</taxon>
        <taxon>Betaproteobacteria</taxon>
        <taxon>Burkholderiales</taxon>
        <taxon>Sphaerotilaceae</taxon>
        <taxon>Caldimonas</taxon>
    </lineage>
</organism>
<keyword evidence="3" id="KW-1185">Reference proteome</keyword>
<dbReference type="SMART" id="SM00460">
    <property type="entry name" value="TGc"/>
    <property type="match status" value="1"/>
</dbReference>
<dbReference type="SUPFAM" id="SSF54001">
    <property type="entry name" value="Cysteine proteinases"/>
    <property type="match status" value="1"/>
</dbReference>
<name>A0A0G3BLZ3_9BURK</name>
<dbReference type="Gene3D" id="3.10.620.30">
    <property type="match status" value="1"/>
</dbReference>
<dbReference type="AlphaFoldDB" id="A0A0G3BLZ3"/>
<evidence type="ECO:0000313" key="3">
    <source>
        <dbReference type="Proteomes" id="UP000035352"/>
    </source>
</evidence>
<dbReference type="KEGG" id="pbh:AAW51_1685"/>
<dbReference type="PROSITE" id="PS51318">
    <property type="entry name" value="TAT"/>
    <property type="match status" value="1"/>
</dbReference>
<accession>A0A0G3BLZ3</accession>
<reference evidence="2 3" key="1">
    <citation type="submission" date="2015-05" db="EMBL/GenBank/DDBJ databases">
        <authorList>
            <person name="Tang B."/>
            <person name="Yu Y."/>
        </authorList>
    </citation>
    <scope>NUCLEOTIDE SEQUENCE [LARGE SCALE GENOMIC DNA]</scope>
    <source>
        <strain evidence="2 3">DSM 7029</strain>
    </source>
</reference>
<sequence length="365" mass="40415">MNTYSRRAFLQAAGLAAAAHAMPLRAEERRFAPSPGRWRNFELTTRVDLLNPEGLTRVWLPVPSLDETYQRSLGHEWQGNATKIELRSDQRYGARVLYAEFAAGTPAPALELRSRVATRDRAVDWDRASGARVDPALQRTWTEATELMPTDGIVLQTAREITQGARRDLDKVRRIFDWVVHTTYREPTVRGCGVGDIQSMLETGNFGGKCGDINALFVGLCRAVGVPARDVYGIRLAPSAFGYRELGGNPANLKSAQHCRAEVFLKGYGWVAMDPADVGKVMRLETGQWVKDTSHPVVAPVHRGLFGGWEGNWLGYNMAHDVALPGSGGPKLGFLMYPQAENAGGRYDPLDPDRFKYTITSRELA</sequence>
<dbReference type="InterPro" id="IPR038765">
    <property type="entry name" value="Papain-like_cys_pep_sf"/>
</dbReference>
<evidence type="ECO:0000259" key="1">
    <source>
        <dbReference type="SMART" id="SM00460"/>
    </source>
</evidence>
<dbReference type="EMBL" id="CP011371">
    <property type="protein sequence ID" value="AKJ28376.1"/>
    <property type="molecule type" value="Genomic_DNA"/>
</dbReference>
<proteinExistence type="predicted"/>
<protein>
    <submittedName>
        <fullName evidence="2">Transglutaminase</fullName>
    </submittedName>
</protein>
<dbReference type="PANTHER" id="PTHR38339">
    <property type="entry name" value="TRANSGLUTAMINASE DOMAIN PROTEIN"/>
    <property type="match status" value="1"/>
</dbReference>
<dbReference type="RefSeq" id="WP_047194242.1">
    <property type="nucleotide sequence ID" value="NZ_CP011371.1"/>
</dbReference>
<dbReference type="STRING" id="413882.AAW51_1685"/>
<dbReference type="PATRIC" id="fig|413882.6.peg.1771"/>
<dbReference type="InterPro" id="IPR002931">
    <property type="entry name" value="Transglutaminase-like"/>
</dbReference>